<dbReference type="PANTHER" id="PTHR11803:SF58">
    <property type="entry name" value="PROTEIN HMF1-RELATED"/>
    <property type="match status" value="1"/>
</dbReference>
<accession>A0A377J4N6</accession>
<dbReference type="InterPro" id="IPR035959">
    <property type="entry name" value="RutC-like_sf"/>
</dbReference>
<sequence length="131" mass="13940">MKPKSIHTPNAPQAIGPYSQAICFGDLIFTSGSIALQANGEFVQGGIKEQSEQVMQNLQAVLEASGSGLEYVLKTTCFLADMGDFAVFNEIYAKAFGTHKPARSTIAVKSLPKDALVEVEVIATKKVDSSS</sequence>
<dbReference type="OrthoDB" id="9808943at2"/>
<dbReference type="GO" id="GO:0005829">
    <property type="term" value="C:cytosol"/>
    <property type="evidence" value="ECO:0007669"/>
    <property type="project" value="TreeGrafter"/>
</dbReference>
<dbReference type="PANTHER" id="PTHR11803">
    <property type="entry name" value="2-IMINOBUTANOATE/2-IMINOPROPANOATE DEAMINASE RIDA"/>
    <property type="match status" value="1"/>
</dbReference>
<dbReference type="InterPro" id="IPR006056">
    <property type="entry name" value="RidA"/>
</dbReference>
<evidence type="ECO:0000313" key="3">
    <source>
        <dbReference type="Proteomes" id="UP000254841"/>
    </source>
</evidence>
<protein>
    <submittedName>
        <fullName evidence="2">Translation initiation inhibitor</fullName>
        <ecNumber evidence="2">3.5.4.-</ecNumber>
    </submittedName>
</protein>
<name>A0A377J4N6_9HELI</name>
<dbReference type="Proteomes" id="UP000254841">
    <property type="component" value="Unassembled WGS sequence"/>
</dbReference>
<dbReference type="EC" id="3.5.4.-" evidence="2"/>
<organism evidence="2 3">
    <name type="scientific">Helicobacter canis</name>
    <dbReference type="NCBI Taxonomy" id="29419"/>
    <lineage>
        <taxon>Bacteria</taxon>
        <taxon>Pseudomonadati</taxon>
        <taxon>Campylobacterota</taxon>
        <taxon>Epsilonproteobacteria</taxon>
        <taxon>Campylobacterales</taxon>
        <taxon>Helicobacteraceae</taxon>
        <taxon>Helicobacter</taxon>
    </lineage>
</organism>
<dbReference type="CDD" id="cd00448">
    <property type="entry name" value="YjgF_YER057c_UK114_family"/>
    <property type="match status" value="1"/>
</dbReference>
<dbReference type="SUPFAM" id="SSF55298">
    <property type="entry name" value="YjgF-like"/>
    <property type="match status" value="1"/>
</dbReference>
<dbReference type="GO" id="GO:0019239">
    <property type="term" value="F:deaminase activity"/>
    <property type="evidence" value="ECO:0007669"/>
    <property type="project" value="TreeGrafter"/>
</dbReference>
<evidence type="ECO:0000313" key="2">
    <source>
        <dbReference type="EMBL" id="STO97224.1"/>
    </source>
</evidence>
<dbReference type="RefSeq" id="WP_115011478.1">
    <property type="nucleotide sequence ID" value="NZ_UGHV01000001.1"/>
</dbReference>
<dbReference type="FunFam" id="3.30.1330.40:FF:000001">
    <property type="entry name" value="L-PSP family endoribonuclease"/>
    <property type="match status" value="1"/>
</dbReference>
<evidence type="ECO:0000256" key="1">
    <source>
        <dbReference type="ARBA" id="ARBA00010552"/>
    </source>
</evidence>
<dbReference type="AlphaFoldDB" id="A0A377J4N6"/>
<proteinExistence type="inferred from homology"/>
<reference evidence="2 3" key="1">
    <citation type="submission" date="2018-06" db="EMBL/GenBank/DDBJ databases">
        <authorList>
            <consortium name="Pathogen Informatics"/>
            <person name="Doyle S."/>
        </authorList>
    </citation>
    <scope>NUCLEOTIDE SEQUENCE [LARGE SCALE GENOMIC DNA]</scope>
    <source>
        <strain evidence="2 3">NCTC12410</strain>
    </source>
</reference>
<comment type="similarity">
    <text evidence="1">Belongs to the RutC family.</text>
</comment>
<dbReference type="NCBIfam" id="TIGR00004">
    <property type="entry name" value="Rid family detoxifying hydrolase"/>
    <property type="match status" value="1"/>
</dbReference>
<dbReference type="Gene3D" id="3.30.1330.40">
    <property type="entry name" value="RutC-like"/>
    <property type="match status" value="1"/>
</dbReference>
<dbReference type="EMBL" id="UGHV01000001">
    <property type="protein sequence ID" value="STO97224.1"/>
    <property type="molecule type" value="Genomic_DNA"/>
</dbReference>
<gene>
    <name evidence="2" type="primary">yabJ</name>
    <name evidence="2" type="ORF">NCTC12410_01049</name>
</gene>
<dbReference type="Pfam" id="PF01042">
    <property type="entry name" value="Ribonuc_L-PSP"/>
    <property type="match status" value="1"/>
</dbReference>
<dbReference type="InterPro" id="IPR006175">
    <property type="entry name" value="YjgF/YER057c/UK114"/>
</dbReference>
<keyword evidence="2" id="KW-0378">Hydrolase</keyword>